<gene>
    <name evidence="2" type="ORF">G5I_12898</name>
</gene>
<dbReference type="EMBL" id="GL888621">
    <property type="protein sequence ID" value="EGI58970.1"/>
    <property type="molecule type" value="Genomic_DNA"/>
</dbReference>
<evidence type="ECO:0000313" key="3">
    <source>
        <dbReference type="Proteomes" id="UP000007755"/>
    </source>
</evidence>
<organism evidence="3">
    <name type="scientific">Acromyrmex echinatior</name>
    <name type="common">Panamanian leafcutter ant</name>
    <name type="synonym">Acromyrmex octospinosus echinatior</name>
    <dbReference type="NCBI Taxonomy" id="103372"/>
    <lineage>
        <taxon>Eukaryota</taxon>
        <taxon>Metazoa</taxon>
        <taxon>Ecdysozoa</taxon>
        <taxon>Arthropoda</taxon>
        <taxon>Hexapoda</taxon>
        <taxon>Insecta</taxon>
        <taxon>Pterygota</taxon>
        <taxon>Neoptera</taxon>
        <taxon>Endopterygota</taxon>
        <taxon>Hymenoptera</taxon>
        <taxon>Apocrita</taxon>
        <taxon>Aculeata</taxon>
        <taxon>Formicoidea</taxon>
        <taxon>Formicidae</taxon>
        <taxon>Myrmicinae</taxon>
        <taxon>Acromyrmex</taxon>
    </lineage>
</organism>
<dbReference type="Proteomes" id="UP000007755">
    <property type="component" value="Unassembled WGS sequence"/>
</dbReference>
<feature type="compositionally biased region" description="Basic and acidic residues" evidence="1">
    <location>
        <begin position="28"/>
        <end position="37"/>
    </location>
</feature>
<feature type="compositionally biased region" description="Polar residues" evidence="1">
    <location>
        <begin position="15"/>
        <end position="27"/>
    </location>
</feature>
<evidence type="ECO:0000256" key="1">
    <source>
        <dbReference type="SAM" id="MobiDB-lite"/>
    </source>
</evidence>
<protein>
    <submittedName>
        <fullName evidence="2">Uncharacterized protein</fullName>
    </submittedName>
</protein>
<proteinExistence type="predicted"/>
<dbReference type="InParanoid" id="F4X3K4"/>
<dbReference type="AlphaFoldDB" id="F4X3K4"/>
<name>F4X3K4_ACREC</name>
<accession>F4X3K4</accession>
<reference evidence="2" key="1">
    <citation type="submission" date="2011-02" db="EMBL/GenBank/DDBJ databases">
        <title>The genome of the leaf-cutting ant Acromyrmex echinatior suggests key adaptations to social evolution and fungus farming.</title>
        <authorList>
            <person name="Nygaard S."/>
            <person name="Zhang G."/>
        </authorList>
    </citation>
    <scope>NUCLEOTIDE SEQUENCE</scope>
</reference>
<evidence type="ECO:0000313" key="2">
    <source>
        <dbReference type="EMBL" id="EGI58970.1"/>
    </source>
</evidence>
<sequence length="91" mass="10248">MDVCCKPALDQFAQRNQEAVPIRSTNSHPERSTDRNHYPGSPMTKLELDNSTREIYRVSRQNGGAAPVELSGIYYRNIQRPPLTNYGAGQI</sequence>
<feature type="region of interest" description="Disordered" evidence="1">
    <location>
        <begin position="15"/>
        <end position="46"/>
    </location>
</feature>
<keyword evidence="3" id="KW-1185">Reference proteome</keyword>